<evidence type="ECO:0000313" key="2">
    <source>
        <dbReference type="EMBL" id="KAF6075053.1"/>
    </source>
</evidence>
<dbReference type="EMBL" id="JABVXQ010000015">
    <property type="protein sequence ID" value="KAF6075053.1"/>
    <property type="molecule type" value="Genomic_DNA"/>
</dbReference>
<gene>
    <name evidence="2" type="ORF">HJG60_009451</name>
</gene>
<dbReference type="AlphaFoldDB" id="A0A833YJS1"/>
<sequence>MSCRSRHSLGPAMPLTAFPALTVLGCPRPGPLHWRLRSERSLPRMRGGRLFLLQAAAAAGRSTAVLGQHPGPALGHHGHSPWRRPLSRGEFGCLLSVSRRLGNGSVLQAGTPSCSHSVPHACTRPGLEQALRRAWWSKGIRGSWMRQAVHARKPTPPGNLSRPALQ</sequence>
<evidence type="ECO:0000313" key="3">
    <source>
        <dbReference type="Proteomes" id="UP000664940"/>
    </source>
</evidence>
<protein>
    <submittedName>
        <fullName evidence="2">Uncharacterized protein</fullName>
    </submittedName>
</protein>
<comment type="caution">
    <text evidence="2">The sequence shown here is derived from an EMBL/GenBank/DDBJ whole genome shotgun (WGS) entry which is preliminary data.</text>
</comment>
<feature type="region of interest" description="Disordered" evidence="1">
    <location>
        <begin position="147"/>
        <end position="166"/>
    </location>
</feature>
<dbReference type="Proteomes" id="UP000664940">
    <property type="component" value="Unassembled WGS sequence"/>
</dbReference>
<dbReference type="PROSITE" id="PS51257">
    <property type="entry name" value="PROKAR_LIPOPROTEIN"/>
    <property type="match status" value="1"/>
</dbReference>
<name>A0A833YJS1_9CHIR</name>
<proteinExistence type="predicted"/>
<accession>A0A833YJS1</accession>
<reference evidence="2 3" key="1">
    <citation type="journal article" date="2020" name="Nature">
        <title>Six reference-quality genomes reveal evolution of bat adaptations.</title>
        <authorList>
            <person name="Jebb D."/>
            <person name="Huang Z."/>
            <person name="Pippel M."/>
            <person name="Hughes G.M."/>
            <person name="Lavrichenko K."/>
            <person name="Devanna P."/>
            <person name="Winkler S."/>
            <person name="Jermiin L.S."/>
            <person name="Skirmuntt E.C."/>
            <person name="Katzourakis A."/>
            <person name="Burkitt-Gray L."/>
            <person name="Ray D.A."/>
            <person name="Sullivan K.A.M."/>
            <person name="Roscito J.G."/>
            <person name="Kirilenko B.M."/>
            <person name="Davalos L.M."/>
            <person name="Corthals A.P."/>
            <person name="Power M.L."/>
            <person name="Jones G."/>
            <person name="Ransome R.D."/>
            <person name="Dechmann D.K.N."/>
            <person name="Locatelli A.G."/>
            <person name="Puechmaille S.J."/>
            <person name="Fedrigo O."/>
            <person name="Jarvis E.D."/>
            <person name="Hiller M."/>
            <person name="Vernes S.C."/>
            <person name="Myers E.W."/>
            <person name="Teeling E.C."/>
        </authorList>
    </citation>
    <scope>NUCLEOTIDE SEQUENCE [LARGE SCALE GENOMIC DNA]</scope>
    <source>
        <strain evidence="2">Bat1K_MPI-CBG_1</strain>
    </source>
</reference>
<organism evidence="2 3">
    <name type="scientific">Phyllostomus discolor</name>
    <name type="common">pale spear-nosed bat</name>
    <dbReference type="NCBI Taxonomy" id="89673"/>
    <lineage>
        <taxon>Eukaryota</taxon>
        <taxon>Metazoa</taxon>
        <taxon>Chordata</taxon>
        <taxon>Craniata</taxon>
        <taxon>Vertebrata</taxon>
        <taxon>Euteleostomi</taxon>
        <taxon>Mammalia</taxon>
        <taxon>Eutheria</taxon>
        <taxon>Laurasiatheria</taxon>
        <taxon>Chiroptera</taxon>
        <taxon>Yangochiroptera</taxon>
        <taxon>Phyllostomidae</taxon>
        <taxon>Phyllostominae</taxon>
        <taxon>Phyllostomus</taxon>
    </lineage>
</organism>
<evidence type="ECO:0000256" key="1">
    <source>
        <dbReference type="SAM" id="MobiDB-lite"/>
    </source>
</evidence>